<sequence length="243" mass="25429">MTHSESRNPASGTGKSAFVTGASKGIGLAVAQALAGAGYAVTLTSRTQAEVEAAAQGIGGQARGVVCDVRDPQALQRAVDAHVDAFGGLDVLFVNAGLGHFANVEDLTIEQWQEVIDTNLSGAFYTVKAGLPALKRRGGYIFTLSSLAGTNPFAGGGAYNASKFGLNGLSEVLTLDLRQHGIKVTQIMPGSVATFFNGHTPGEQDAWKIQPEDVAQLTLDLLAMPERTLPSRIEVRPSRPPTK</sequence>
<dbReference type="PANTHER" id="PTHR44196:SF1">
    <property type="entry name" value="DEHYDROGENASE_REDUCTASE SDR FAMILY MEMBER 7B"/>
    <property type="match status" value="1"/>
</dbReference>
<evidence type="ECO:0000256" key="2">
    <source>
        <dbReference type="ARBA" id="ARBA00023002"/>
    </source>
</evidence>
<evidence type="ECO:0000256" key="1">
    <source>
        <dbReference type="ARBA" id="ARBA00006484"/>
    </source>
</evidence>
<dbReference type="Gene3D" id="3.40.50.720">
    <property type="entry name" value="NAD(P)-binding Rossmann-like Domain"/>
    <property type="match status" value="1"/>
</dbReference>
<protein>
    <submittedName>
        <fullName evidence="5">NAD(P)-dependent dehydrogenase (Short-subunit alcohol dehydrogenase family)</fullName>
    </submittedName>
</protein>
<dbReference type="EMBL" id="JACHFN010000001">
    <property type="protein sequence ID" value="MBB5233148.1"/>
    <property type="molecule type" value="Genomic_DNA"/>
</dbReference>
<dbReference type="GO" id="GO:0016020">
    <property type="term" value="C:membrane"/>
    <property type="evidence" value="ECO:0007669"/>
    <property type="project" value="TreeGrafter"/>
</dbReference>
<organism evidence="5 6">
    <name type="scientific">Deinococcus budaensis</name>
    <dbReference type="NCBI Taxonomy" id="1665626"/>
    <lineage>
        <taxon>Bacteria</taxon>
        <taxon>Thermotogati</taxon>
        <taxon>Deinococcota</taxon>
        <taxon>Deinococci</taxon>
        <taxon>Deinococcales</taxon>
        <taxon>Deinococcaceae</taxon>
        <taxon>Deinococcus</taxon>
    </lineage>
</organism>
<name>A0A7W8LNW4_9DEIO</name>
<dbReference type="InterPro" id="IPR057326">
    <property type="entry name" value="KR_dom"/>
</dbReference>
<dbReference type="PRINTS" id="PR00080">
    <property type="entry name" value="SDRFAMILY"/>
</dbReference>
<evidence type="ECO:0000313" key="5">
    <source>
        <dbReference type="EMBL" id="MBB5233148.1"/>
    </source>
</evidence>
<evidence type="ECO:0000313" key="6">
    <source>
        <dbReference type="Proteomes" id="UP000525389"/>
    </source>
</evidence>
<dbReference type="InterPro" id="IPR036291">
    <property type="entry name" value="NAD(P)-bd_dom_sf"/>
</dbReference>
<dbReference type="AlphaFoldDB" id="A0A7W8LNW4"/>
<gene>
    <name evidence="5" type="ORF">HNQ09_000565</name>
</gene>
<dbReference type="NCBIfam" id="NF005594">
    <property type="entry name" value="PRK07326.1"/>
    <property type="match status" value="1"/>
</dbReference>
<dbReference type="RefSeq" id="WP_184025062.1">
    <property type="nucleotide sequence ID" value="NZ_JACHFN010000001.1"/>
</dbReference>
<dbReference type="CDD" id="cd08929">
    <property type="entry name" value="SDR_c4"/>
    <property type="match status" value="1"/>
</dbReference>
<evidence type="ECO:0000256" key="3">
    <source>
        <dbReference type="RuleBase" id="RU000363"/>
    </source>
</evidence>
<dbReference type="Pfam" id="PF00106">
    <property type="entry name" value="adh_short"/>
    <property type="match status" value="1"/>
</dbReference>
<keyword evidence="2" id="KW-0560">Oxidoreductase</keyword>
<dbReference type="GO" id="GO:0016491">
    <property type="term" value="F:oxidoreductase activity"/>
    <property type="evidence" value="ECO:0007669"/>
    <property type="project" value="UniProtKB-KW"/>
</dbReference>
<dbReference type="Proteomes" id="UP000525389">
    <property type="component" value="Unassembled WGS sequence"/>
</dbReference>
<accession>A0A7W8LNW4</accession>
<dbReference type="FunFam" id="3.40.50.720:FF:000084">
    <property type="entry name" value="Short-chain dehydrogenase reductase"/>
    <property type="match status" value="1"/>
</dbReference>
<comment type="similarity">
    <text evidence="1 3">Belongs to the short-chain dehydrogenases/reductases (SDR) family.</text>
</comment>
<proteinExistence type="inferred from homology"/>
<evidence type="ECO:0000259" key="4">
    <source>
        <dbReference type="SMART" id="SM00822"/>
    </source>
</evidence>
<dbReference type="PANTHER" id="PTHR44196">
    <property type="entry name" value="DEHYDROGENASE/REDUCTASE SDR FAMILY MEMBER 7B"/>
    <property type="match status" value="1"/>
</dbReference>
<dbReference type="InterPro" id="IPR002347">
    <property type="entry name" value="SDR_fam"/>
</dbReference>
<dbReference type="SUPFAM" id="SSF51735">
    <property type="entry name" value="NAD(P)-binding Rossmann-fold domains"/>
    <property type="match status" value="1"/>
</dbReference>
<dbReference type="PRINTS" id="PR00081">
    <property type="entry name" value="GDHRDH"/>
</dbReference>
<dbReference type="SMART" id="SM00822">
    <property type="entry name" value="PKS_KR"/>
    <property type="match status" value="1"/>
</dbReference>
<comment type="caution">
    <text evidence="5">The sequence shown here is derived from an EMBL/GenBank/DDBJ whole genome shotgun (WGS) entry which is preliminary data.</text>
</comment>
<keyword evidence="6" id="KW-1185">Reference proteome</keyword>
<reference evidence="5 6" key="1">
    <citation type="submission" date="2020-08" db="EMBL/GenBank/DDBJ databases">
        <title>Genomic Encyclopedia of Type Strains, Phase IV (KMG-IV): sequencing the most valuable type-strain genomes for metagenomic binning, comparative biology and taxonomic classification.</title>
        <authorList>
            <person name="Goeker M."/>
        </authorList>
    </citation>
    <scope>NUCLEOTIDE SEQUENCE [LARGE SCALE GENOMIC DNA]</scope>
    <source>
        <strain evidence="5 6">DSM 101791</strain>
    </source>
</reference>
<feature type="domain" description="Ketoreductase" evidence="4">
    <location>
        <begin position="15"/>
        <end position="195"/>
    </location>
</feature>